<comment type="caution">
    <text evidence="2">The sequence shown here is derived from an EMBL/GenBank/DDBJ whole genome shotgun (WGS) entry which is preliminary data.</text>
</comment>
<dbReference type="InterPro" id="IPR032710">
    <property type="entry name" value="NTF2-like_dom_sf"/>
</dbReference>
<evidence type="ECO:0008006" key="4">
    <source>
        <dbReference type="Google" id="ProtNLM"/>
    </source>
</evidence>
<dbReference type="InterPro" id="IPR039437">
    <property type="entry name" value="FrzH/put_lumazine-bd"/>
</dbReference>
<reference evidence="2 3" key="1">
    <citation type="submission" date="2018-09" db="EMBL/GenBank/DDBJ databases">
        <authorList>
            <person name="Wang X."/>
            <person name="Du Z."/>
        </authorList>
    </citation>
    <scope>NUCLEOTIDE SEQUENCE [LARGE SCALE GENOMIC DNA]</scope>
    <source>
        <strain evidence="2 3">N3</strain>
    </source>
</reference>
<dbReference type="EMBL" id="QXML01000001">
    <property type="protein sequence ID" value="RIW18274.1"/>
    <property type="molecule type" value="Genomic_DNA"/>
</dbReference>
<dbReference type="Pfam" id="PF12893">
    <property type="entry name" value="Lumazine_bd_2"/>
    <property type="match status" value="1"/>
</dbReference>
<proteinExistence type="predicted"/>
<keyword evidence="3" id="KW-1185">Reference proteome</keyword>
<dbReference type="RefSeq" id="WP_119475753.1">
    <property type="nucleotide sequence ID" value="NZ_QXML01000001.1"/>
</dbReference>
<protein>
    <recommendedName>
        <fullName evidence="4">Nuclear transport factor 2 family protein</fullName>
    </recommendedName>
</protein>
<name>A0A418PVU1_9BACT</name>
<dbReference type="SUPFAM" id="SSF54427">
    <property type="entry name" value="NTF2-like"/>
    <property type="match status" value="1"/>
</dbReference>
<evidence type="ECO:0000256" key="1">
    <source>
        <dbReference type="SAM" id="SignalP"/>
    </source>
</evidence>
<gene>
    <name evidence="2" type="ORF">D0X99_00825</name>
</gene>
<dbReference type="Proteomes" id="UP000283522">
    <property type="component" value="Unassembled WGS sequence"/>
</dbReference>
<organism evidence="2 3">
    <name type="scientific">Algoriphagus lacus</name>
    <dbReference type="NCBI Taxonomy" id="2056311"/>
    <lineage>
        <taxon>Bacteria</taxon>
        <taxon>Pseudomonadati</taxon>
        <taxon>Bacteroidota</taxon>
        <taxon>Cytophagia</taxon>
        <taxon>Cytophagales</taxon>
        <taxon>Cyclobacteriaceae</taxon>
        <taxon>Algoriphagus</taxon>
    </lineage>
</organism>
<sequence length="171" mass="19253">MENTYRNFFLLLILFVWSMAEASLAQEVSPKTEAHENGIDQDPDEAAVKNLVERFLAAMGNGDLEAIEPMFLPKATIGGARFREGKWNTFTTTIEDYLASKNENHSPYTEPVSNYTIHISEGQLAFVKADAILYREGKAQSQNMDYFTLLKDGDSWKFLSAAYTAKPILVK</sequence>
<evidence type="ECO:0000313" key="2">
    <source>
        <dbReference type="EMBL" id="RIW18274.1"/>
    </source>
</evidence>
<feature type="chain" id="PRO_5019132904" description="Nuclear transport factor 2 family protein" evidence="1">
    <location>
        <begin position="26"/>
        <end position="171"/>
    </location>
</feature>
<dbReference type="AlphaFoldDB" id="A0A418PVU1"/>
<accession>A0A418PVU1</accession>
<dbReference type="Gene3D" id="3.10.450.50">
    <property type="match status" value="1"/>
</dbReference>
<dbReference type="OrthoDB" id="9784036at2"/>
<keyword evidence="1" id="KW-0732">Signal</keyword>
<feature type="signal peptide" evidence="1">
    <location>
        <begin position="1"/>
        <end position="25"/>
    </location>
</feature>
<evidence type="ECO:0000313" key="3">
    <source>
        <dbReference type="Proteomes" id="UP000283522"/>
    </source>
</evidence>